<evidence type="ECO:0000256" key="2">
    <source>
        <dbReference type="ARBA" id="ARBA00005582"/>
    </source>
</evidence>
<evidence type="ECO:0000256" key="11">
    <source>
        <dbReference type="ARBA" id="ARBA00038905"/>
    </source>
</evidence>
<keyword evidence="5" id="KW-0479">Metal-binding</keyword>
<dbReference type="GO" id="GO:0006260">
    <property type="term" value="P:DNA replication"/>
    <property type="evidence" value="ECO:0007669"/>
    <property type="project" value="UniProtKB-KW"/>
</dbReference>
<reference evidence="14 15" key="1">
    <citation type="submission" date="2013-08" db="EMBL/GenBank/DDBJ databases">
        <title>The genome sequence of Knoellia subterranea.</title>
        <authorList>
            <person name="Zhu W."/>
            <person name="Wang G."/>
        </authorList>
    </citation>
    <scope>NUCLEOTIDE SEQUENCE [LARGE SCALE GENOMIC DNA]</scope>
    <source>
        <strain evidence="14 15">KCTC 19937</strain>
    </source>
</reference>
<comment type="similarity">
    <text evidence="2 12">Belongs to the Nudix hydrolase family.</text>
</comment>
<dbReference type="InterPro" id="IPR000086">
    <property type="entry name" value="NUDIX_hydrolase_dom"/>
</dbReference>
<keyword evidence="3" id="KW-0515">Mutator protein</keyword>
<dbReference type="Proteomes" id="UP000030011">
    <property type="component" value="Unassembled WGS sequence"/>
</dbReference>
<organism evidence="14 15">
    <name type="scientific">Knoellia subterranea KCTC 19937</name>
    <dbReference type="NCBI Taxonomy" id="1385521"/>
    <lineage>
        <taxon>Bacteria</taxon>
        <taxon>Bacillati</taxon>
        <taxon>Actinomycetota</taxon>
        <taxon>Actinomycetes</taxon>
        <taxon>Micrococcales</taxon>
        <taxon>Intrasporangiaceae</taxon>
        <taxon>Knoellia</taxon>
    </lineage>
</organism>
<evidence type="ECO:0000313" key="14">
    <source>
        <dbReference type="EMBL" id="KGN39449.1"/>
    </source>
</evidence>
<comment type="catalytic activity">
    <reaction evidence="10">
        <text>8-oxo-dGTP + H2O = 8-oxo-dGMP + diphosphate + H(+)</text>
        <dbReference type="Rhea" id="RHEA:31575"/>
        <dbReference type="ChEBI" id="CHEBI:15377"/>
        <dbReference type="ChEBI" id="CHEBI:15378"/>
        <dbReference type="ChEBI" id="CHEBI:33019"/>
        <dbReference type="ChEBI" id="CHEBI:63224"/>
        <dbReference type="ChEBI" id="CHEBI:77896"/>
        <dbReference type="EC" id="3.6.1.55"/>
    </reaction>
</comment>
<dbReference type="CDD" id="cd03425">
    <property type="entry name" value="NUDIX_MutT_NudA_like"/>
    <property type="match status" value="1"/>
</dbReference>
<dbReference type="SUPFAM" id="SSF55811">
    <property type="entry name" value="Nudix"/>
    <property type="match status" value="1"/>
</dbReference>
<evidence type="ECO:0000256" key="5">
    <source>
        <dbReference type="ARBA" id="ARBA00022723"/>
    </source>
</evidence>
<feature type="domain" description="Nudix hydrolase" evidence="13">
    <location>
        <begin position="8"/>
        <end position="143"/>
    </location>
</feature>
<evidence type="ECO:0000256" key="12">
    <source>
        <dbReference type="RuleBase" id="RU003476"/>
    </source>
</evidence>
<comment type="caution">
    <text evidence="14">The sequence shown here is derived from an EMBL/GenBank/DDBJ whole genome shotgun (WGS) entry which is preliminary data.</text>
</comment>
<dbReference type="EMBL" id="AVPK01000001">
    <property type="protein sequence ID" value="KGN39449.1"/>
    <property type="molecule type" value="Genomic_DNA"/>
</dbReference>
<keyword evidence="4" id="KW-0235">DNA replication</keyword>
<dbReference type="Gene3D" id="3.90.79.10">
    <property type="entry name" value="Nucleoside Triphosphate Pyrophosphohydrolase"/>
    <property type="match status" value="1"/>
</dbReference>
<dbReference type="InterPro" id="IPR020084">
    <property type="entry name" value="NUDIX_hydrolase_CS"/>
</dbReference>
<keyword evidence="8" id="KW-0460">Magnesium</keyword>
<dbReference type="GO" id="GO:0044715">
    <property type="term" value="F:8-oxo-dGDP phosphatase activity"/>
    <property type="evidence" value="ECO:0007669"/>
    <property type="project" value="TreeGrafter"/>
</dbReference>
<dbReference type="GO" id="GO:0046872">
    <property type="term" value="F:metal ion binding"/>
    <property type="evidence" value="ECO:0007669"/>
    <property type="project" value="UniProtKB-KW"/>
</dbReference>
<accession>A0A0A0JRY7</accession>
<name>A0A0A0JRY7_9MICO</name>
<dbReference type="PRINTS" id="PR00502">
    <property type="entry name" value="NUDIXFAMILY"/>
</dbReference>
<dbReference type="GO" id="GO:0044716">
    <property type="term" value="F:8-oxo-GDP phosphatase activity"/>
    <property type="evidence" value="ECO:0007669"/>
    <property type="project" value="TreeGrafter"/>
</dbReference>
<evidence type="ECO:0000256" key="7">
    <source>
        <dbReference type="ARBA" id="ARBA00022801"/>
    </source>
</evidence>
<comment type="cofactor">
    <cofactor evidence="1">
        <name>Mg(2+)</name>
        <dbReference type="ChEBI" id="CHEBI:18420"/>
    </cofactor>
</comment>
<keyword evidence="6" id="KW-0227">DNA damage</keyword>
<dbReference type="GO" id="GO:0035539">
    <property type="term" value="F:8-oxo-7,8-dihydrodeoxyguanosine triphosphate pyrophosphatase activity"/>
    <property type="evidence" value="ECO:0007669"/>
    <property type="project" value="UniProtKB-EC"/>
</dbReference>
<evidence type="ECO:0000256" key="3">
    <source>
        <dbReference type="ARBA" id="ARBA00022457"/>
    </source>
</evidence>
<evidence type="ECO:0000256" key="8">
    <source>
        <dbReference type="ARBA" id="ARBA00022842"/>
    </source>
</evidence>
<evidence type="ECO:0000256" key="1">
    <source>
        <dbReference type="ARBA" id="ARBA00001946"/>
    </source>
</evidence>
<dbReference type="PROSITE" id="PS00893">
    <property type="entry name" value="NUDIX_BOX"/>
    <property type="match status" value="1"/>
</dbReference>
<dbReference type="EC" id="3.6.1.55" evidence="11"/>
<dbReference type="PANTHER" id="PTHR47707">
    <property type="entry name" value="8-OXO-DGTP DIPHOSPHATASE"/>
    <property type="match status" value="1"/>
</dbReference>
<dbReference type="GO" id="GO:0006281">
    <property type="term" value="P:DNA repair"/>
    <property type="evidence" value="ECO:0007669"/>
    <property type="project" value="UniProtKB-KW"/>
</dbReference>
<dbReference type="InterPro" id="IPR015797">
    <property type="entry name" value="NUDIX_hydrolase-like_dom_sf"/>
</dbReference>
<dbReference type="InterPro" id="IPR047127">
    <property type="entry name" value="MutT-like"/>
</dbReference>
<dbReference type="InterPro" id="IPR020476">
    <property type="entry name" value="Nudix_hydrolase"/>
</dbReference>
<dbReference type="PROSITE" id="PS51462">
    <property type="entry name" value="NUDIX"/>
    <property type="match status" value="1"/>
</dbReference>
<gene>
    <name evidence="14" type="ORF">N803_03055</name>
</gene>
<keyword evidence="15" id="KW-1185">Reference proteome</keyword>
<keyword evidence="9" id="KW-0234">DNA repair</keyword>
<proteinExistence type="inferred from homology"/>
<evidence type="ECO:0000256" key="10">
    <source>
        <dbReference type="ARBA" id="ARBA00035861"/>
    </source>
</evidence>
<evidence type="ECO:0000256" key="6">
    <source>
        <dbReference type="ARBA" id="ARBA00022763"/>
    </source>
</evidence>
<keyword evidence="7 12" id="KW-0378">Hydrolase</keyword>
<protein>
    <recommendedName>
        <fullName evidence="11">8-oxo-dGTP diphosphatase</fullName>
        <ecNumber evidence="11">3.6.1.55</ecNumber>
    </recommendedName>
</protein>
<dbReference type="RefSeq" id="WP_035902427.1">
    <property type="nucleotide sequence ID" value="NZ_AVPK01000001.1"/>
</dbReference>
<dbReference type="Pfam" id="PF00293">
    <property type="entry name" value="NUDIX"/>
    <property type="match status" value="1"/>
</dbReference>
<evidence type="ECO:0000256" key="4">
    <source>
        <dbReference type="ARBA" id="ARBA00022705"/>
    </source>
</evidence>
<evidence type="ECO:0000256" key="9">
    <source>
        <dbReference type="ARBA" id="ARBA00023204"/>
    </source>
</evidence>
<dbReference type="AlphaFoldDB" id="A0A0A0JRY7"/>
<sequence>MSPHPEKAPIEVVAAAIVDDLAEPSALLAARRTEPPELAGGWEFPGGKVDPGEDLATALHREIREELGVTIAVADRIDGPLDDGRWPLGTAYAMSVFVATVTDGVPAPIEDHDELRWLRLDDLYAVRWLPADLPIIDAFAARFRA</sequence>
<dbReference type="eggNOG" id="COG0494">
    <property type="taxonomic scope" value="Bacteria"/>
</dbReference>
<evidence type="ECO:0000259" key="13">
    <source>
        <dbReference type="PROSITE" id="PS51462"/>
    </source>
</evidence>
<dbReference type="GO" id="GO:0008413">
    <property type="term" value="F:8-oxo-7,8-dihydroguanosine triphosphate pyrophosphatase activity"/>
    <property type="evidence" value="ECO:0007669"/>
    <property type="project" value="TreeGrafter"/>
</dbReference>
<dbReference type="STRING" id="1385521.N803_03055"/>
<evidence type="ECO:0000313" key="15">
    <source>
        <dbReference type="Proteomes" id="UP000030011"/>
    </source>
</evidence>
<dbReference type="PANTHER" id="PTHR47707:SF1">
    <property type="entry name" value="NUDIX HYDROLASE FAMILY PROTEIN"/>
    <property type="match status" value="1"/>
</dbReference>
<dbReference type="OrthoDB" id="9804442at2"/>